<name>A0AAE9MR72_9RHAB</name>
<reference evidence="1" key="1">
    <citation type="journal article" date="2022" name="bioRxiv">
        <title>In-depth study of tomato and weed viromes reveals undiscovered plant virus diversity in an agroecosystem.</title>
        <authorList>
            <person name="Rivarez M.P.S."/>
            <person name="Pecman A."/>
            <person name="Bacnik K."/>
            <person name="Maksimovic Carvalho Ferreira O."/>
            <person name="Vucurovic A."/>
            <person name="Seljak G."/>
            <person name="Mehle N."/>
            <person name="Gutierrez-Aguirre I."/>
            <person name="Ravnikar M."/>
            <person name="Kutnjak D."/>
        </authorList>
    </citation>
    <scope>NUCLEOTIDE SEQUENCE</scope>
    <source>
        <strain evidence="1">SKO20SW</strain>
    </source>
</reference>
<dbReference type="EMBL" id="OL472117">
    <property type="protein sequence ID" value="UTQ50562.1"/>
    <property type="molecule type" value="Viral_cRNA"/>
</dbReference>
<sequence>MSDNTDKYSKTDLALDAAACKSTRTISFTSIPIRERSFNVALPVNKYLLSTKILLWAKSLLKVGSIEVTISKVDILWCPLIEPTVDSMIEMKVSYRKPQAPGLRSTMSDTIAMISGISTEHLGMTIYPTKSSIILKGHNISLPWNIQVMYNEAGNGIPSSVLGEVKIWAHMDIKRHRSEGATPSLTFKEPEFSFTNLYRPYHTPICSYQAVRGIKIVDNVSFQQYKDFTKEVLVHINDSSLETKCYWELQNLISTEDRLTILDMTKLCLYQKGGSYCTCKGNVIQFVEEIRKNSTKWGIAAGSTLDSMKSSIKEGRIHDIGSISFHRK</sequence>
<protein>
    <submittedName>
        <fullName evidence="1">Movement protein</fullName>
    </submittedName>
</protein>
<proteinExistence type="predicted"/>
<accession>A0AAE9MR72</accession>
<gene>
    <name evidence="1" type="primary">P3</name>
</gene>
<keyword evidence="2" id="KW-1185">Reference proteome</keyword>
<dbReference type="Proteomes" id="UP001255976">
    <property type="component" value="Segment"/>
</dbReference>
<organism evidence="1 2">
    <name type="scientific">Picris betanucleorhabdovirus 1</name>
    <dbReference type="NCBI Taxonomy" id="2950849"/>
    <lineage>
        <taxon>Viruses</taxon>
        <taxon>Riboviria</taxon>
        <taxon>Orthornavirae</taxon>
        <taxon>Negarnaviricota</taxon>
        <taxon>Haploviricotina</taxon>
        <taxon>Monjiviricetes</taxon>
        <taxon>Mononegavirales</taxon>
        <taxon>Rhabdoviridae</taxon>
        <taxon>Betarhabdovirinae</taxon>
        <taxon>Betanucleorhabdovirus</taxon>
    </lineage>
</organism>
<evidence type="ECO:0000313" key="2">
    <source>
        <dbReference type="Proteomes" id="UP001255976"/>
    </source>
</evidence>
<evidence type="ECO:0000313" key="1">
    <source>
        <dbReference type="EMBL" id="UTQ50562.1"/>
    </source>
</evidence>